<protein>
    <submittedName>
        <fullName evidence="3">Uncharacterized protein</fullName>
    </submittedName>
</protein>
<feature type="region of interest" description="Disordered" evidence="1">
    <location>
        <begin position="846"/>
        <end position="877"/>
    </location>
</feature>
<evidence type="ECO:0000256" key="1">
    <source>
        <dbReference type="SAM" id="MobiDB-lite"/>
    </source>
</evidence>
<feature type="compositionally biased region" description="Basic and acidic residues" evidence="1">
    <location>
        <begin position="1760"/>
        <end position="1775"/>
    </location>
</feature>
<dbReference type="PANTHER" id="PTHR35767:SF1">
    <property type="entry name" value="HAPLESS PROTEIN"/>
    <property type="match status" value="1"/>
</dbReference>
<dbReference type="PANTHER" id="PTHR35767">
    <property type="entry name" value="HAPLESS PROTEIN"/>
    <property type="match status" value="1"/>
</dbReference>
<dbReference type="Gene3D" id="3.30.160.60">
    <property type="entry name" value="Classic Zinc Finger"/>
    <property type="match status" value="1"/>
</dbReference>
<dbReference type="EMBL" id="JBBPBN010000279">
    <property type="protein sequence ID" value="KAK8490561.1"/>
    <property type="molecule type" value="Genomic_DNA"/>
</dbReference>
<feature type="compositionally biased region" description="Polar residues" evidence="1">
    <location>
        <begin position="1644"/>
        <end position="1660"/>
    </location>
</feature>
<comment type="caution">
    <text evidence="3">The sequence shown here is derived from an EMBL/GenBank/DDBJ whole genome shotgun (WGS) entry which is preliminary data.</text>
</comment>
<feature type="compositionally biased region" description="Basic residues" evidence="1">
    <location>
        <begin position="494"/>
        <end position="510"/>
    </location>
</feature>
<accession>A0ABR2AC04</accession>
<feature type="region of interest" description="Disordered" evidence="1">
    <location>
        <begin position="278"/>
        <end position="300"/>
    </location>
</feature>
<feature type="compositionally biased region" description="Polar residues" evidence="1">
    <location>
        <begin position="278"/>
        <end position="289"/>
    </location>
</feature>
<feature type="region of interest" description="Disordered" evidence="1">
    <location>
        <begin position="597"/>
        <end position="631"/>
    </location>
</feature>
<keyword evidence="2" id="KW-0812">Transmembrane</keyword>
<feature type="region of interest" description="Disordered" evidence="1">
    <location>
        <begin position="472"/>
        <end position="555"/>
    </location>
</feature>
<feature type="region of interest" description="Disordered" evidence="1">
    <location>
        <begin position="1626"/>
        <end position="1660"/>
    </location>
</feature>
<evidence type="ECO:0000313" key="3">
    <source>
        <dbReference type="EMBL" id="KAK8490561.1"/>
    </source>
</evidence>
<sequence length="2133" mass="234221">MPLLMCEWVVLIFPSNFLSSLIFFPLFSFFPNKNSLHSTPPFFLPSLESKFPQRLASGVLFDLHKKREAFHQMLSIENPPPDPPCPCQVLVQLKSGGDGIERPPHKLPLLEVDLLNKSSLDNHHHHHNTPLPKFSIRDYVFTARGNDIKKSWPFSPKNLQLCLKHGLKDPLPPFEPLGTVRNQSIERCVVESSQFEKQTARKFGDEPSGSNDLVVIESSNDAYSNHNQAGICIDNSLYRSGKEHGNDLPSTAASVCQSDIDSVLINKESDLPLETDTTVEASTEVQASGKTRKAENATRPPGKKCRLIVKFGAHSERSSTEDITSNSTMLSESMTSKVCPVCKTFSSSSNTTLNAHIDQCLSDESTPKWTVDSKLTRHRIKPRKTKMMVDVYATAKPCTLEELDRRNGTCWAAASNIINQASGRLEISDEGKKQRASSINPKDNGDVGAVYVDANGTKIRILSKSNDVPLVSKVGDDPGPNKAFKGNKGSKVFSTKKKSGHSSKHQKHLKLAPQSRKLLPHKTGSSTTVGGQEGCSGAAESCKSEGPGVQKKIKCSDSRNLRERFCKQAGLSRKPNTQDGHQPSFCRRNVSLDLQVQSDQQHQGDPVADRNCVRKLQSSSDTSSERCEKTEKPVYEALDMDEREHSFGRKRVRSSLCEARIRNKVELRPLEQNENRSGKDHSHLDKDHLVKSLKTGGNCSSSLSKKVVDIDANSNPNTPVTAAAPISARSFAFKGFRSSLKKNASSASSRSSKVKSGSNLVKNHLMTKSRLHFMEETDEEEDVSWGPKSDQECDLVHDCSENLRGRKEITEEMSFGGSSIQGAPSGEQRGRKSISWREESMALNSMHSAPNCSDDDETENTDSSARSSENILDKGDGLETFEEAVTSLSHSAETKFNKLSNLSENRSNSLQTHEDYSRPLCGGEGLADLTETSFVDEARMFCTEVNHDIIGQTGNVGGELNSDVAQLNSFPEVDPIPIPGPPGSFLPSPRDMGSDDFQGNSSLTTSRIQSSQDQLDLVDGDSSDSPISAVSTISNSLEAKSDSKFAKPLAFVDNPAMLENYKSGYSTTKSEPLVENGAASPHTSSGLERTFEGEEFRVHRMSPLIFKNDDQPCCCQRKDRSSQGFALNYQESQLLRRRTTASMMAPTMGMQIAANQNISPDSLDARPETNSLCSSASLGSEQMALSVMKPRAGSVTFKGFPDAGFKLSDRSNCDPVTPSSNPVLRLMGKNLMVVNKEENMSVPLGQAQSCAQSNHLTPKFPTSSGTTSSNMGNQGGITFRQTVPQSSLVFDHHPKDLVGQSFDVQLTNGYRNRANLGTPQTLAQFPAGMFFDERIECGLTTSSMELYKYAGDYHLPAQPSRPKNRPGPDMEKFITLDYRHRNGDSAVSGKEVIVIDDAPESETNKFADTTKHFEGLRESSLIPPGLSMPLVSNHSMRHRNPFSRNQPEGSSQGDPTMAQNKNFNAIPSGRASTVPFRWDCSSEGFGVPQQAPLHAKVMDLESDCSALELVEDNEAAQNAILCVAGFTVKNKHADDHESKDNGNDYRTRSLATVQTDKSDALAADNHVKGSVEIVQPMHSPLAAVKSPGASSSPTTKGYGLKKWRRIKRDFVKDATVTMDSGKILLKRGSTNLDPSKPQHRASPEINQNSGSPTGPMNMLKNASVSPEFMMHSPNSDSIFAVGPAFAFAADSENSEDRSSKSSTAASMPKVRYDPPVVLGYIQEKHQMKNLSENTVANSSQRVQQGKGLAESSKKARGVRVKIEKENSHSSMESDSRSSNFIFMQGPISSVTSNGKQYGNSVNYDGENSDEPHEDEHQISEEVQTAYRKENSGVIEELSLDDLAAGLSWEDKDEKSENHQPSPDQDPLLQSILALQSVQEALENELQKLGDIGKEPLHDVSVSITGVHVDSTFADEEIHETCSSDLLASENITEGTSGFLGTQIFTLTQKIKYLESKLEEARVVLRVKESRISELESLKSSRSQKEESSTAELQQDKYREIELDLEGLFQQKLESEIEYLVLTNEVEKLKDAVFEEQTSLVGEQEHMLNKLGEVESKAVTLKKQAEELDKYQGNILDVEEVLKIRGRGWLSPPELRKIGLFLFVSVWWSSLPADGLALSSSGSLSEQTSIMYSL</sequence>
<feature type="region of interest" description="Disordered" evidence="1">
    <location>
        <begin position="975"/>
        <end position="1025"/>
    </location>
</feature>
<feature type="region of interest" description="Disordered" evidence="1">
    <location>
        <begin position="810"/>
        <end position="834"/>
    </location>
</feature>
<evidence type="ECO:0000313" key="4">
    <source>
        <dbReference type="Proteomes" id="UP001396334"/>
    </source>
</evidence>
<evidence type="ECO:0000256" key="2">
    <source>
        <dbReference type="SAM" id="Phobius"/>
    </source>
</evidence>
<feature type="compositionally biased region" description="Pro residues" evidence="1">
    <location>
        <begin position="975"/>
        <end position="984"/>
    </location>
</feature>
<feature type="region of interest" description="Disordered" evidence="1">
    <location>
        <begin position="1424"/>
        <end position="1468"/>
    </location>
</feature>
<feature type="region of interest" description="Disordered" evidence="1">
    <location>
        <begin position="1734"/>
        <end position="1817"/>
    </location>
</feature>
<keyword evidence="2" id="KW-0472">Membrane</keyword>
<gene>
    <name evidence="3" type="ORF">V6N11_055786</name>
</gene>
<feature type="compositionally biased region" description="Polar residues" evidence="1">
    <location>
        <begin position="1786"/>
        <end position="1802"/>
    </location>
</feature>
<organism evidence="3 4">
    <name type="scientific">Hibiscus sabdariffa</name>
    <name type="common">roselle</name>
    <dbReference type="NCBI Taxonomy" id="183260"/>
    <lineage>
        <taxon>Eukaryota</taxon>
        <taxon>Viridiplantae</taxon>
        <taxon>Streptophyta</taxon>
        <taxon>Embryophyta</taxon>
        <taxon>Tracheophyta</taxon>
        <taxon>Spermatophyta</taxon>
        <taxon>Magnoliopsida</taxon>
        <taxon>eudicotyledons</taxon>
        <taxon>Gunneridae</taxon>
        <taxon>Pentapetalae</taxon>
        <taxon>rosids</taxon>
        <taxon>malvids</taxon>
        <taxon>Malvales</taxon>
        <taxon>Malvaceae</taxon>
        <taxon>Malvoideae</taxon>
        <taxon>Hibiscus</taxon>
    </lineage>
</organism>
<proteinExistence type="predicted"/>
<reference evidence="3 4" key="1">
    <citation type="journal article" date="2024" name="G3 (Bethesda)">
        <title>Genome assembly of Hibiscus sabdariffa L. provides insights into metabolisms of medicinal natural products.</title>
        <authorList>
            <person name="Kim T."/>
        </authorList>
    </citation>
    <scope>NUCLEOTIDE SEQUENCE [LARGE SCALE GENOMIC DNA]</scope>
    <source>
        <strain evidence="3">TK-2024</strain>
        <tissue evidence="3">Old leaves</tissue>
    </source>
</reference>
<feature type="compositionally biased region" description="Polar residues" evidence="1">
    <location>
        <begin position="1442"/>
        <end position="1465"/>
    </location>
</feature>
<feature type="compositionally biased region" description="Polar residues" evidence="1">
    <location>
        <begin position="997"/>
        <end position="1014"/>
    </location>
</feature>
<dbReference type="Proteomes" id="UP001396334">
    <property type="component" value="Unassembled WGS sequence"/>
</dbReference>
<keyword evidence="2" id="KW-1133">Transmembrane helix</keyword>
<feature type="transmembrane region" description="Helical" evidence="2">
    <location>
        <begin position="7"/>
        <end position="30"/>
    </location>
</feature>
<feature type="compositionally biased region" description="Polar residues" evidence="1">
    <location>
        <begin position="1734"/>
        <end position="1743"/>
    </location>
</feature>
<keyword evidence="4" id="KW-1185">Reference proteome</keyword>
<name>A0ABR2AC04_9ROSI</name>